<evidence type="ECO:0000313" key="2">
    <source>
        <dbReference type="EMBL" id="AKA61409.1"/>
    </source>
</evidence>
<evidence type="ECO:0000313" key="3">
    <source>
        <dbReference type="Proteomes" id="UP000207597"/>
    </source>
</evidence>
<dbReference type="Proteomes" id="UP000207597">
    <property type="component" value="Segment"/>
</dbReference>
<accession>A0A0U1ZW03</accession>
<dbReference type="GeneID" id="28802371"/>
<keyword evidence="3" id="KW-1185">Reference proteome</keyword>
<dbReference type="Pfam" id="PF11753">
    <property type="entry name" value="DUF3310"/>
    <property type="match status" value="1"/>
</dbReference>
<name>A0A0U1ZW03_9CAUD</name>
<dbReference type="RefSeq" id="YP_009275915.1">
    <property type="nucleotide sequence ID" value="NC_030933.1"/>
</dbReference>
<reference evidence="2 3" key="1">
    <citation type="journal article" date="2016" name="Virus Genes">
        <title>Genomic analysis of Staphylococcus phage Stau2 isolated from medical specimen.</title>
        <authorList>
            <person name="Hsieh S.E."/>
            <person name="Tseng Y.H."/>
            <person name="Lo H.H."/>
            <person name="Chen S.T."/>
            <person name="Wu C.N."/>
        </authorList>
    </citation>
    <scope>NUCLEOTIDE SEQUENCE [LARGE SCALE GENOMIC DNA]</scope>
</reference>
<evidence type="ECO:0000256" key="1">
    <source>
        <dbReference type="SAM" id="Phobius"/>
    </source>
</evidence>
<keyword evidence="1" id="KW-0812">Transmembrane</keyword>
<organism evidence="2 3">
    <name type="scientific">Staphylococcus phage Stau2</name>
    <dbReference type="NCBI Taxonomy" id="1200862"/>
    <lineage>
        <taxon>Viruses</taxon>
        <taxon>Duplodnaviria</taxon>
        <taxon>Heunggongvirae</taxon>
        <taxon>Uroviricota</taxon>
        <taxon>Caudoviricetes</taxon>
        <taxon>Herelleviridae</taxon>
        <taxon>Twortvirinae</taxon>
        <taxon>Silviavirus</taxon>
        <taxon>Silviavirus stau2</taxon>
    </lineage>
</organism>
<protein>
    <submittedName>
        <fullName evidence="2">Uncharacterized protein</fullName>
    </submittedName>
</protein>
<dbReference type="KEGG" id="vg:28802371"/>
<sequence length="138" mass="16231">MDTREFIDSQIGSNKEATELKELKINIVEASLDVTHSLDDTLYYAKKLMKNVEQLELYYNVNSTTNTPNHYKGKKDVISFLEEYFYIIGFIDCMLFNIVKYTTRLGRKDDERKEVEKIKTYTERLLNFIEYGNSNGRG</sequence>
<feature type="transmembrane region" description="Helical" evidence="1">
    <location>
        <begin position="84"/>
        <end position="103"/>
    </location>
</feature>
<keyword evidence="1" id="KW-0472">Membrane</keyword>
<dbReference type="EMBL" id="KP881332">
    <property type="protein sequence ID" value="AKA61409.1"/>
    <property type="molecule type" value="Genomic_DNA"/>
</dbReference>
<keyword evidence="1" id="KW-1133">Transmembrane helix</keyword>
<proteinExistence type="predicted"/>
<dbReference type="InterPro" id="IPR021739">
    <property type="entry name" value="SaV-like"/>
</dbReference>
<gene>
    <name evidence="2" type="ORF">Stau2_158</name>
</gene>